<accession>A0A8R1EHN4</accession>
<dbReference type="AlphaFoldDB" id="A0A8R1EHN4"/>
<reference evidence="2" key="2">
    <citation type="submission" date="2022-06" db="UniProtKB">
        <authorList>
            <consortium name="EnsemblMetazoa"/>
        </authorList>
    </citation>
    <scope>IDENTIFICATION</scope>
    <source>
        <strain evidence="2">DF5081</strain>
    </source>
</reference>
<evidence type="ECO:0000313" key="2">
    <source>
        <dbReference type="EnsemblMetazoa" id="CJA33894.1"/>
    </source>
</evidence>
<protein>
    <submittedName>
        <fullName evidence="2">Uncharacterized protein</fullName>
    </submittedName>
</protein>
<evidence type="ECO:0000256" key="1">
    <source>
        <dbReference type="SAM" id="MobiDB-lite"/>
    </source>
</evidence>
<organism evidence="2 3">
    <name type="scientific">Caenorhabditis japonica</name>
    <dbReference type="NCBI Taxonomy" id="281687"/>
    <lineage>
        <taxon>Eukaryota</taxon>
        <taxon>Metazoa</taxon>
        <taxon>Ecdysozoa</taxon>
        <taxon>Nematoda</taxon>
        <taxon>Chromadorea</taxon>
        <taxon>Rhabditida</taxon>
        <taxon>Rhabditina</taxon>
        <taxon>Rhabditomorpha</taxon>
        <taxon>Rhabditoidea</taxon>
        <taxon>Rhabditidae</taxon>
        <taxon>Peloderinae</taxon>
        <taxon>Caenorhabditis</taxon>
    </lineage>
</organism>
<dbReference type="Proteomes" id="UP000005237">
    <property type="component" value="Unassembled WGS sequence"/>
</dbReference>
<keyword evidence="3" id="KW-1185">Reference proteome</keyword>
<feature type="region of interest" description="Disordered" evidence="1">
    <location>
        <begin position="1"/>
        <end position="29"/>
    </location>
</feature>
<name>A0A8R1EHN4_CAEJA</name>
<evidence type="ECO:0000313" key="3">
    <source>
        <dbReference type="Proteomes" id="UP000005237"/>
    </source>
</evidence>
<feature type="compositionally biased region" description="Acidic residues" evidence="1">
    <location>
        <begin position="7"/>
        <end position="16"/>
    </location>
</feature>
<proteinExistence type="predicted"/>
<dbReference type="EnsemblMetazoa" id="CJA33894.1">
    <property type="protein sequence ID" value="CJA33894.1"/>
    <property type="gene ID" value="WBGene00209741"/>
</dbReference>
<reference evidence="3" key="1">
    <citation type="submission" date="2010-08" db="EMBL/GenBank/DDBJ databases">
        <authorList>
            <consortium name="Caenorhabditis japonica Sequencing Consortium"/>
            <person name="Wilson R.K."/>
        </authorList>
    </citation>
    <scope>NUCLEOTIDE SEQUENCE [LARGE SCALE GENOMIC DNA]</scope>
    <source>
        <strain evidence="3">DF5081</strain>
    </source>
</reference>
<sequence length="146" mass="16883">MEHLEEKEDDHEDLMESVESGSNSSLGGPMEATWARMAEEEEEMCIRRRRKLLKGFDEFLRNSAKVEEEVLEKLGFNTTCSRQTRSAVVAPLRKFGEELRGRWLELGGEAWMRPVMNVMRVLNADNADDLERSFIEVEQMQNQTTA</sequence>